<dbReference type="Proteomes" id="UP001187531">
    <property type="component" value="Unassembled WGS sequence"/>
</dbReference>
<evidence type="ECO:0000256" key="2">
    <source>
        <dbReference type="ARBA" id="ARBA00022692"/>
    </source>
</evidence>
<reference evidence="8" key="1">
    <citation type="submission" date="2023-07" db="EMBL/GenBank/DDBJ databases">
        <title>Chromosome-level genome assembly of Artemia franciscana.</title>
        <authorList>
            <person name="Jo E."/>
        </authorList>
    </citation>
    <scope>NUCLEOTIDE SEQUENCE</scope>
    <source>
        <tissue evidence="8">Whole body</tissue>
    </source>
</reference>
<name>A0AA88IIG0_ARTSF</name>
<keyword evidence="2 6" id="KW-0812">Transmembrane</keyword>
<dbReference type="Pfam" id="PF04588">
    <property type="entry name" value="HIG_1_N"/>
    <property type="match status" value="1"/>
</dbReference>
<dbReference type="EMBL" id="JAVRJZ010000006">
    <property type="protein sequence ID" value="KAK2721457.1"/>
    <property type="molecule type" value="Genomic_DNA"/>
</dbReference>
<sequence length="94" mass="10291">MSQSYFEDLEESQSQKLARKAKESPFVIAGLGGLASALGYGAYMYKNRGQMSTSVYLMQLRVTAQSAVVIALLGGVTYSLITQYVLSPKEKDKK</sequence>
<accession>A0AA88IIG0</accession>
<evidence type="ECO:0000313" key="8">
    <source>
        <dbReference type="EMBL" id="KAK2721457.1"/>
    </source>
</evidence>
<evidence type="ECO:0000313" key="9">
    <source>
        <dbReference type="Proteomes" id="UP001187531"/>
    </source>
</evidence>
<keyword evidence="4" id="KW-0496">Mitochondrion</keyword>
<feature type="domain" description="HIG1" evidence="7">
    <location>
        <begin position="1"/>
        <end position="90"/>
    </location>
</feature>
<evidence type="ECO:0000256" key="3">
    <source>
        <dbReference type="ARBA" id="ARBA00022989"/>
    </source>
</evidence>
<dbReference type="GO" id="GO:0097250">
    <property type="term" value="P:mitochondrial respirasome assembly"/>
    <property type="evidence" value="ECO:0007669"/>
    <property type="project" value="TreeGrafter"/>
</dbReference>
<comment type="caution">
    <text evidence="8">The sequence shown here is derived from an EMBL/GenBank/DDBJ whole genome shotgun (WGS) entry which is preliminary data.</text>
</comment>
<feature type="transmembrane region" description="Helical" evidence="6">
    <location>
        <begin position="65"/>
        <end position="86"/>
    </location>
</feature>
<keyword evidence="3 6" id="KW-1133">Transmembrane helix</keyword>
<protein>
    <recommendedName>
        <fullName evidence="7">HIG1 domain-containing protein</fullName>
    </recommendedName>
</protein>
<dbReference type="AlphaFoldDB" id="A0AA88IIG0"/>
<keyword evidence="5 6" id="KW-0472">Membrane</keyword>
<comment type="subcellular location">
    <subcellularLocation>
        <location evidence="1">Mitochondrion membrane</location>
    </subcellularLocation>
</comment>
<dbReference type="PANTHER" id="PTHR12297">
    <property type="entry name" value="HYPOXIA-INDUCBILE GENE 1 HIG1 -RELATED"/>
    <property type="match status" value="1"/>
</dbReference>
<keyword evidence="9" id="KW-1185">Reference proteome</keyword>
<feature type="transmembrane region" description="Helical" evidence="6">
    <location>
        <begin position="26"/>
        <end position="45"/>
    </location>
</feature>
<dbReference type="PROSITE" id="PS51503">
    <property type="entry name" value="HIG1"/>
    <property type="match status" value="1"/>
</dbReference>
<evidence type="ECO:0000256" key="1">
    <source>
        <dbReference type="ARBA" id="ARBA00004325"/>
    </source>
</evidence>
<evidence type="ECO:0000256" key="5">
    <source>
        <dbReference type="ARBA" id="ARBA00023136"/>
    </source>
</evidence>
<evidence type="ECO:0000259" key="7">
    <source>
        <dbReference type="PROSITE" id="PS51503"/>
    </source>
</evidence>
<dbReference type="PANTHER" id="PTHR12297:SF3">
    <property type="entry name" value="HIG1 DOMAIN FAMILY MEMBER 1A"/>
    <property type="match status" value="1"/>
</dbReference>
<proteinExistence type="predicted"/>
<evidence type="ECO:0000256" key="4">
    <source>
        <dbReference type="ARBA" id="ARBA00023128"/>
    </source>
</evidence>
<dbReference type="InterPro" id="IPR050355">
    <property type="entry name" value="RCF1"/>
</dbReference>
<dbReference type="GO" id="GO:0031966">
    <property type="term" value="C:mitochondrial membrane"/>
    <property type="evidence" value="ECO:0007669"/>
    <property type="project" value="UniProtKB-SubCell"/>
</dbReference>
<dbReference type="InterPro" id="IPR007667">
    <property type="entry name" value="Hypoxia_induced_domain"/>
</dbReference>
<organism evidence="8 9">
    <name type="scientific">Artemia franciscana</name>
    <name type="common">Brine shrimp</name>
    <name type="synonym">Artemia sanfranciscana</name>
    <dbReference type="NCBI Taxonomy" id="6661"/>
    <lineage>
        <taxon>Eukaryota</taxon>
        <taxon>Metazoa</taxon>
        <taxon>Ecdysozoa</taxon>
        <taxon>Arthropoda</taxon>
        <taxon>Crustacea</taxon>
        <taxon>Branchiopoda</taxon>
        <taxon>Anostraca</taxon>
        <taxon>Artemiidae</taxon>
        <taxon>Artemia</taxon>
    </lineage>
</organism>
<dbReference type="Gene3D" id="6.10.140.1320">
    <property type="match status" value="1"/>
</dbReference>
<gene>
    <name evidence="8" type="ORF">QYM36_003670</name>
</gene>
<evidence type="ECO:0000256" key="6">
    <source>
        <dbReference type="SAM" id="Phobius"/>
    </source>
</evidence>